<dbReference type="InterPro" id="IPR051199">
    <property type="entry name" value="LPS_LOS_Heptosyltrfase"/>
</dbReference>
<protein>
    <recommendedName>
        <fullName evidence="4">lipopolysaccharide heptosyltransferase II</fullName>
        <ecNumber evidence="4">2.4.99.24</ecNumber>
    </recommendedName>
</protein>
<dbReference type="PANTHER" id="PTHR30160:SF7">
    <property type="entry name" value="ADP-HEPTOSE--LPS HEPTOSYLTRANSFERASE 2"/>
    <property type="match status" value="1"/>
</dbReference>
<organism evidence="6 7">
    <name type="scientific">Piscinibacter terrae</name>
    <dbReference type="NCBI Taxonomy" id="2496871"/>
    <lineage>
        <taxon>Bacteria</taxon>
        <taxon>Pseudomonadati</taxon>
        <taxon>Pseudomonadota</taxon>
        <taxon>Betaproteobacteria</taxon>
        <taxon>Burkholderiales</taxon>
        <taxon>Sphaerotilaceae</taxon>
        <taxon>Piscinibacter</taxon>
    </lineage>
</organism>
<dbReference type="SUPFAM" id="SSF53756">
    <property type="entry name" value="UDP-Glycosyltransferase/glycogen phosphorylase"/>
    <property type="match status" value="1"/>
</dbReference>
<dbReference type="EMBL" id="QUSW01000003">
    <property type="protein sequence ID" value="RQP24049.1"/>
    <property type="molecule type" value="Genomic_DNA"/>
</dbReference>
<evidence type="ECO:0000256" key="4">
    <source>
        <dbReference type="ARBA" id="ARBA00044042"/>
    </source>
</evidence>
<dbReference type="EC" id="2.4.99.24" evidence="4"/>
<dbReference type="CDD" id="cd03789">
    <property type="entry name" value="GT9_LPS_heptosyltransferase"/>
    <property type="match status" value="1"/>
</dbReference>
<keyword evidence="2 6" id="KW-0808">Transferase</keyword>
<dbReference type="RefSeq" id="WP_124540495.1">
    <property type="nucleotide sequence ID" value="NZ_QUSW01000003.1"/>
</dbReference>
<evidence type="ECO:0000256" key="2">
    <source>
        <dbReference type="ARBA" id="ARBA00022679"/>
    </source>
</evidence>
<evidence type="ECO:0000313" key="6">
    <source>
        <dbReference type="EMBL" id="RQP24049.1"/>
    </source>
</evidence>
<reference evidence="6 7" key="2">
    <citation type="submission" date="2018-12" db="EMBL/GenBank/DDBJ databases">
        <title>Rhizobacter gummiphilus sp. nov., a rubber-degrading bacterium isolated from the soil of a botanical garden in Japan.</title>
        <authorList>
            <person name="Shunsuke S.S."/>
        </authorList>
    </citation>
    <scope>NUCLEOTIDE SEQUENCE [LARGE SCALE GENOMIC DNA]</scope>
    <source>
        <strain evidence="6 7">S-16</strain>
    </source>
</reference>
<sequence>MTRSLIIAPQWIGDAVMSEPLMARLAARGETLTVAALPWVSPVYAAMPQVTRVIDLPFAHGRLDWAKRREVARGVRGQFDAAYVLPNSLKSALIPFLARIPRRVGYQGEGRVLLLNERLPNPGGRPPMVAFYSALAQGEGRGARSSSLAAAQGHGAGADIPRLHFDPQTQSDAASKVGLTPGQFFTFAPGAEYGPAKCWPADHYAELARSLHAKHGLPIALLGSGKEAELCDRISLMAPDACRVLAGKTSLKDAMALIAASKGLVSNDSGLMHVAAAFGLPQVAVFGSTSPEHTPPLNRRAQVIWLKDELGLECSPCFERTCRFGHTRCLVEVSPVRVEAALDGLLNAGVPAD</sequence>
<dbReference type="GO" id="GO:0009244">
    <property type="term" value="P:lipopolysaccharide core region biosynthetic process"/>
    <property type="evidence" value="ECO:0007669"/>
    <property type="project" value="TreeGrafter"/>
</dbReference>
<dbReference type="Proteomes" id="UP000267464">
    <property type="component" value="Unassembled WGS sequence"/>
</dbReference>
<evidence type="ECO:0000313" key="7">
    <source>
        <dbReference type="Proteomes" id="UP000267464"/>
    </source>
</evidence>
<reference evidence="6 7" key="1">
    <citation type="submission" date="2018-08" db="EMBL/GenBank/DDBJ databases">
        <authorList>
            <person name="Khan S.A."/>
            <person name="Jeon C.O."/>
            <person name="Chun B.H."/>
            <person name="Jeong S.E."/>
        </authorList>
    </citation>
    <scope>NUCLEOTIDE SEQUENCE [LARGE SCALE GENOMIC DNA]</scope>
    <source>
        <strain evidence="6 7">S-16</strain>
    </source>
</reference>
<dbReference type="PANTHER" id="PTHR30160">
    <property type="entry name" value="TETRAACYLDISACCHARIDE 4'-KINASE-RELATED"/>
    <property type="match status" value="1"/>
</dbReference>
<evidence type="ECO:0000256" key="3">
    <source>
        <dbReference type="ARBA" id="ARBA00043995"/>
    </source>
</evidence>
<dbReference type="NCBIfam" id="TIGR02195">
    <property type="entry name" value="heptsyl_trn_II"/>
    <property type="match status" value="1"/>
</dbReference>
<accession>A0A3N7JSX8</accession>
<comment type="similarity">
    <text evidence="3">Belongs to the glycosyltransferase 9 family.</text>
</comment>
<name>A0A3N7JSX8_9BURK</name>
<keyword evidence="1" id="KW-0328">Glycosyltransferase</keyword>
<comment type="caution">
    <text evidence="6">The sequence shown here is derived from an EMBL/GenBank/DDBJ whole genome shotgun (WGS) entry which is preliminary data.</text>
</comment>
<dbReference type="GO" id="GO:0008713">
    <property type="term" value="F:ADP-heptose-lipopolysaccharide heptosyltransferase activity"/>
    <property type="evidence" value="ECO:0007669"/>
    <property type="project" value="UniProtKB-EC"/>
</dbReference>
<comment type="catalytic activity">
    <reaction evidence="5">
        <text>an L-alpha-D-Hep-(1-&gt;5)-[alpha-Kdo-(2-&gt;4)]-alpha-Kdo-(2-&gt;6)-lipid A + ADP-L-glycero-beta-D-manno-heptose = an L-alpha-D-Hep-(1-&gt;3)-L-alpha-D-Hep-(1-&gt;5)-[alpha-Kdo-(2-&gt;4)]-alpha-Kdo-(2-&gt;6)-lipid A + ADP + H(+)</text>
        <dbReference type="Rhea" id="RHEA:74071"/>
        <dbReference type="ChEBI" id="CHEBI:15378"/>
        <dbReference type="ChEBI" id="CHEBI:61506"/>
        <dbReference type="ChEBI" id="CHEBI:193068"/>
        <dbReference type="ChEBI" id="CHEBI:193069"/>
        <dbReference type="ChEBI" id="CHEBI:456216"/>
        <dbReference type="EC" id="2.4.99.24"/>
    </reaction>
</comment>
<evidence type="ECO:0000256" key="5">
    <source>
        <dbReference type="ARBA" id="ARBA00047503"/>
    </source>
</evidence>
<dbReference type="OrthoDB" id="9797795at2"/>
<evidence type="ECO:0000256" key="1">
    <source>
        <dbReference type="ARBA" id="ARBA00022676"/>
    </source>
</evidence>
<dbReference type="AlphaFoldDB" id="A0A3N7JSX8"/>
<dbReference type="Pfam" id="PF01075">
    <property type="entry name" value="Glyco_transf_9"/>
    <property type="match status" value="1"/>
</dbReference>
<proteinExistence type="inferred from homology"/>
<dbReference type="InterPro" id="IPR002201">
    <property type="entry name" value="Glyco_trans_9"/>
</dbReference>
<dbReference type="InterPro" id="IPR011910">
    <property type="entry name" value="RfaF"/>
</dbReference>
<dbReference type="GO" id="GO:0005829">
    <property type="term" value="C:cytosol"/>
    <property type="evidence" value="ECO:0007669"/>
    <property type="project" value="TreeGrafter"/>
</dbReference>
<keyword evidence="7" id="KW-1185">Reference proteome</keyword>
<dbReference type="Gene3D" id="3.40.50.2000">
    <property type="entry name" value="Glycogen Phosphorylase B"/>
    <property type="match status" value="2"/>
</dbReference>
<dbReference type="FunFam" id="3.40.50.2000:FF:000023">
    <property type="entry name" value="ADP-heptose--LPS heptosyltransferase II"/>
    <property type="match status" value="1"/>
</dbReference>
<gene>
    <name evidence="6" type="primary">waaF</name>
    <name evidence="6" type="ORF">DZC73_11975</name>
</gene>